<dbReference type="Gene3D" id="2.40.30.170">
    <property type="match status" value="1"/>
</dbReference>
<dbReference type="PANTHER" id="PTHR30469">
    <property type="entry name" value="MULTIDRUG RESISTANCE PROTEIN MDTA"/>
    <property type="match status" value="1"/>
</dbReference>
<dbReference type="STRING" id="266809.PM03_12805"/>
<gene>
    <name evidence="5" type="primary">cusB</name>
    <name evidence="5" type="ORF">THS5294_02526</name>
</gene>
<dbReference type="PANTHER" id="PTHR30469:SF15">
    <property type="entry name" value="HLYD FAMILY OF SECRETION PROTEINS"/>
    <property type="match status" value="1"/>
</dbReference>
<dbReference type="InterPro" id="IPR058792">
    <property type="entry name" value="Beta-barrel_RND_2"/>
</dbReference>
<proteinExistence type="inferred from homology"/>
<sequence>MIFRAVFAVALFGALAPLPAAAQGVTAILEPVQSVDIRTSLVGILAAVDVAEGTTVAQDAPLAQLESRTQSQRVALAQVVADADGRELRAQTQVEQAQALFARVQAARARGAAQSWEVEQAQQAVDLAKADLQIAQEGQRQARAQLALEQAMLADYTLRAPFPGVVLEVQAEAGTYVDAQAVVLTLAQLDALEATAFVPLEWLDRMVVGQSLEAEVEGAIIQTAAVQVTTIDPRIDPASRTVRIRVALDNADRAFRPGATLILRAP</sequence>
<feature type="chain" id="PRO_5006062752" evidence="2">
    <location>
        <begin position="23"/>
        <end position="266"/>
    </location>
</feature>
<dbReference type="NCBIfam" id="TIGR01730">
    <property type="entry name" value="RND_mfp"/>
    <property type="match status" value="1"/>
</dbReference>
<evidence type="ECO:0000313" key="6">
    <source>
        <dbReference type="Proteomes" id="UP000051298"/>
    </source>
</evidence>
<dbReference type="InterPro" id="IPR058647">
    <property type="entry name" value="BSH_CzcB-like"/>
</dbReference>
<dbReference type="SUPFAM" id="SSF111369">
    <property type="entry name" value="HlyD-like secretion proteins"/>
    <property type="match status" value="1"/>
</dbReference>
<evidence type="ECO:0000256" key="1">
    <source>
        <dbReference type="ARBA" id="ARBA00009477"/>
    </source>
</evidence>
<dbReference type="EMBL" id="CYRX01000031">
    <property type="protein sequence ID" value="CUH61223.1"/>
    <property type="molecule type" value="Genomic_DNA"/>
</dbReference>
<evidence type="ECO:0000313" key="5">
    <source>
        <dbReference type="EMBL" id="CUH61223.1"/>
    </source>
</evidence>
<feature type="domain" description="CzcB-like barrel-sandwich hybrid" evidence="4">
    <location>
        <begin position="35"/>
        <end position="187"/>
    </location>
</feature>
<dbReference type="AlphaFoldDB" id="A0A0P1FPU4"/>
<reference evidence="5 6" key="1">
    <citation type="submission" date="2015-09" db="EMBL/GenBank/DDBJ databases">
        <authorList>
            <consortium name="Swine Surveillance"/>
        </authorList>
    </citation>
    <scope>NUCLEOTIDE SEQUENCE [LARGE SCALE GENOMIC DNA]</scope>
    <source>
        <strain evidence="5 6">CECT 5294</strain>
    </source>
</reference>
<feature type="domain" description="CusB-like beta-barrel" evidence="3">
    <location>
        <begin position="199"/>
        <end position="261"/>
    </location>
</feature>
<evidence type="ECO:0000259" key="4">
    <source>
        <dbReference type="Pfam" id="PF25973"/>
    </source>
</evidence>
<dbReference type="Proteomes" id="UP000051298">
    <property type="component" value="Unassembled WGS sequence"/>
</dbReference>
<dbReference type="eggNOG" id="COG0845">
    <property type="taxonomic scope" value="Bacteria"/>
</dbReference>
<dbReference type="GO" id="GO:1990281">
    <property type="term" value="C:efflux pump complex"/>
    <property type="evidence" value="ECO:0007669"/>
    <property type="project" value="TreeGrafter"/>
</dbReference>
<dbReference type="InterPro" id="IPR006143">
    <property type="entry name" value="RND_pump_MFP"/>
</dbReference>
<dbReference type="Gene3D" id="2.40.50.100">
    <property type="match status" value="1"/>
</dbReference>
<accession>A0A0P1FPU4</accession>
<keyword evidence="2" id="KW-0732">Signal</keyword>
<dbReference type="RefSeq" id="WP_058124020.1">
    <property type="nucleotide sequence ID" value="NZ_CYRX01000031.1"/>
</dbReference>
<protein>
    <submittedName>
        <fullName evidence="5">Cation efflux system protein CusB</fullName>
    </submittedName>
</protein>
<dbReference type="Pfam" id="PF25973">
    <property type="entry name" value="BSH_CzcB"/>
    <property type="match status" value="1"/>
</dbReference>
<evidence type="ECO:0000259" key="3">
    <source>
        <dbReference type="Pfam" id="PF25954"/>
    </source>
</evidence>
<name>A0A0P1FPU4_9RHOB</name>
<feature type="signal peptide" evidence="2">
    <location>
        <begin position="1"/>
        <end position="22"/>
    </location>
</feature>
<evidence type="ECO:0000256" key="2">
    <source>
        <dbReference type="SAM" id="SignalP"/>
    </source>
</evidence>
<comment type="similarity">
    <text evidence="1">Belongs to the membrane fusion protein (MFP) (TC 8.A.1) family.</text>
</comment>
<dbReference type="GO" id="GO:0015562">
    <property type="term" value="F:efflux transmembrane transporter activity"/>
    <property type="evidence" value="ECO:0007669"/>
    <property type="project" value="TreeGrafter"/>
</dbReference>
<dbReference type="Pfam" id="PF25954">
    <property type="entry name" value="Beta-barrel_RND_2"/>
    <property type="match status" value="1"/>
</dbReference>
<organism evidence="5 6">
    <name type="scientific">Thalassobacter stenotrophicus</name>
    <dbReference type="NCBI Taxonomy" id="266809"/>
    <lineage>
        <taxon>Bacteria</taxon>
        <taxon>Pseudomonadati</taxon>
        <taxon>Pseudomonadota</taxon>
        <taxon>Alphaproteobacteria</taxon>
        <taxon>Rhodobacterales</taxon>
        <taxon>Roseobacteraceae</taxon>
        <taxon>Thalassobacter</taxon>
    </lineage>
</organism>
<dbReference type="Gene3D" id="1.10.287.470">
    <property type="entry name" value="Helix hairpin bin"/>
    <property type="match status" value="1"/>
</dbReference>